<comment type="similarity">
    <text evidence="1">Belongs to the N(4)/N(6)-methyltransferase family.</text>
</comment>
<dbReference type="PATRIC" id="fig|1230341.3.peg.886"/>
<comment type="catalytic activity">
    <reaction evidence="6">
        <text>a 2'-deoxyadenosine in DNA + S-adenosyl-L-methionine = an N(6)-methyl-2'-deoxyadenosine in DNA + S-adenosyl-L-homocysteine + H(+)</text>
        <dbReference type="Rhea" id="RHEA:15197"/>
        <dbReference type="Rhea" id="RHEA-COMP:12418"/>
        <dbReference type="Rhea" id="RHEA-COMP:12419"/>
        <dbReference type="ChEBI" id="CHEBI:15378"/>
        <dbReference type="ChEBI" id="CHEBI:57856"/>
        <dbReference type="ChEBI" id="CHEBI:59789"/>
        <dbReference type="ChEBI" id="CHEBI:90615"/>
        <dbReference type="ChEBI" id="CHEBI:90616"/>
        <dbReference type="EC" id="2.1.1.72"/>
    </reaction>
</comment>
<evidence type="ECO:0000256" key="1">
    <source>
        <dbReference type="ARBA" id="ARBA00006594"/>
    </source>
</evidence>
<evidence type="ECO:0000256" key="2">
    <source>
        <dbReference type="ARBA" id="ARBA00011900"/>
    </source>
</evidence>
<evidence type="ECO:0000256" key="5">
    <source>
        <dbReference type="ARBA" id="ARBA00022691"/>
    </source>
</evidence>
<dbReference type="PIRSF" id="PIRSF000398">
    <property type="entry name" value="M_m6A_EcoRV"/>
    <property type="match status" value="1"/>
</dbReference>
<reference evidence="8 9" key="1">
    <citation type="journal article" date="2012" name="J. Bacteriol.">
        <title>Draft Genome Sequence of Salimicrobium sp. Strain MJ3, Isolated from Myulchi-Jeot, Korean Fermented Seafood.</title>
        <authorList>
            <person name="Lee S.H."/>
            <person name="Jung J.Y."/>
            <person name="Jeon C.O."/>
        </authorList>
    </citation>
    <scope>NUCLEOTIDE SEQUENCE [LARGE SCALE GENOMIC DNA]</scope>
    <source>
        <strain evidence="8 9">MJ3</strain>
    </source>
</reference>
<evidence type="ECO:0000313" key="8">
    <source>
        <dbReference type="EMBL" id="EKE32155.1"/>
    </source>
</evidence>
<dbReference type="GO" id="GO:0043565">
    <property type="term" value="F:sequence-specific DNA binding"/>
    <property type="evidence" value="ECO:0007669"/>
    <property type="project" value="TreeGrafter"/>
</dbReference>
<dbReference type="GO" id="GO:0009307">
    <property type="term" value="P:DNA restriction-modification system"/>
    <property type="evidence" value="ECO:0007669"/>
    <property type="project" value="InterPro"/>
</dbReference>
<dbReference type="KEGG" id="sje:AAV35_004945"/>
<dbReference type="Pfam" id="PF02086">
    <property type="entry name" value="MethyltransfD12"/>
    <property type="match status" value="1"/>
</dbReference>
<gene>
    <name evidence="7" type="ORF">AAV35_004945</name>
    <name evidence="8" type="ORF">MJ3_04264</name>
</gene>
<dbReference type="RefSeq" id="WP_008588636.1">
    <property type="nucleotide sequence ID" value="NZ_AMPQ01000004.1"/>
</dbReference>
<proteinExistence type="inferred from homology"/>
<accession>K2H939</accession>
<dbReference type="eggNOG" id="COG0338">
    <property type="taxonomic scope" value="Bacteria"/>
</dbReference>
<dbReference type="GO" id="GO:0032259">
    <property type="term" value="P:methylation"/>
    <property type="evidence" value="ECO:0007669"/>
    <property type="project" value="UniProtKB-KW"/>
</dbReference>
<dbReference type="GO" id="GO:0009007">
    <property type="term" value="F:site-specific DNA-methyltransferase (adenine-specific) activity"/>
    <property type="evidence" value="ECO:0007669"/>
    <property type="project" value="UniProtKB-EC"/>
</dbReference>
<dbReference type="PANTHER" id="PTHR30481:SF2">
    <property type="entry name" value="SITE-SPECIFIC DNA-METHYLTRANSFERASE (ADENINE-SPECIFIC)"/>
    <property type="match status" value="1"/>
</dbReference>
<keyword evidence="5" id="KW-0949">S-adenosyl-L-methionine</keyword>
<dbReference type="PRINTS" id="PR00505">
    <property type="entry name" value="D12N6MTFRASE"/>
</dbReference>
<dbReference type="InterPro" id="IPR023095">
    <property type="entry name" value="Ade_MeTrfase_dom_2"/>
</dbReference>
<dbReference type="EMBL" id="CP011361">
    <property type="protein sequence ID" value="AKG04190.1"/>
    <property type="molecule type" value="Genomic_DNA"/>
</dbReference>
<evidence type="ECO:0000256" key="6">
    <source>
        <dbReference type="ARBA" id="ARBA00047942"/>
    </source>
</evidence>
<dbReference type="InterPro" id="IPR029063">
    <property type="entry name" value="SAM-dependent_MTases_sf"/>
</dbReference>
<dbReference type="GO" id="GO:0006298">
    <property type="term" value="P:mismatch repair"/>
    <property type="evidence" value="ECO:0007669"/>
    <property type="project" value="TreeGrafter"/>
</dbReference>
<dbReference type="AlphaFoldDB" id="K2H939"/>
<dbReference type="Proteomes" id="UP000011746">
    <property type="component" value="Unassembled WGS sequence"/>
</dbReference>
<dbReference type="PANTHER" id="PTHR30481">
    <property type="entry name" value="DNA ADENINE METHYLASE"/>
    <property type="match status" value="1"/>
</dbReference>
<evidence type="ECO:0000313" key="10">
    <source>
        <dbReference type="Proteomes" id="UP000092654"/>
    </source>
</evidence>
<name>K2H939_9BACI</name>
<keyword evidence="3 7" id="KW-0489">Methyltransferase</keyword>
<organism evidence="8 9">
    <name type="scientific">Salimicrobium jeotgali</name>
    <dbReference type="NCBI Taxonomy" id="1230341"/>
    <lineage>
        <taxon>Bacteria</taxon>
        <taxon>Bacillati</taxon>
        <taxon>Bacillota</taxon>
        <taxon>Bacilli</taxon>
        <taxon>Bacillales</taxon>
        <taxon>Bacillaceae</taxon>
        <taxon>Salimicrobium</taxon>
    </lineage>
</organism>
<keyword evidence="4" id="KW-0808">Transferase</keyword>
<evidence type="ECO:0000313" key="9">
    <source>
        <dbReference type="Proteomes" id="UP000011746"/>
    </source>
</evidence>
<dbReference type="STRING" id="1230341.AAV35_004945"/>
<dbReference type="InterPro" id="IPR012327">
    <property type="entry name" value="MeTrfase_D12"/>
</dbReference>
<dbReference type="OrthoDB" id="9805629at2"/>
<dbReference type="Proteomes" id="UP000092654">
    <property type="component" value="Chromosome"/>
</dbReference>
<reference evidence="10" key="2">
    <citation type="submission" date="2015-06" db="EMBL/GenBank/DDBJ databases">
        <title>Salimicrobium jeotgali MJ3, isolated from Myulchi jeot, a traditional Korean fermented seafood.</title>
        <authorList>
            <person name="Kim K.H."/>
            <person name="Jeon C.O."/>
            <person name="Jin H.M."/>
        </authorList>
    </citation>
    <scope>NUCLEOTIDE SEQUENCE [LARGE SCALE GENOMIC DNA]</scope>
    <source>
        <strain evidence="10">MJ3</strain>
    </source>
</reference>
<dbReference type="EC" id="2.1.1.72" evidence="2"/>
<dbReference type="EMBL" id="AMPQ01000004">
    <property type="protein sequence ID" value="EKE32155.1"/>
    <property type="molecule type" value="Genomic_DNA"/>
</dbReference>
<dbReference type="REBASE" id="56993">
    <property type="entry name" value="M.SspMJ3ORF4264P"/>
</dbReference>
<dbReference type="SUPFAM" id="SSF53335">
    <property type="entry name" value="S-adenosyl-L-methionine-dependent methyltransferases"/>
    <property type="match status" value="1"/>
</dbReference>
<reference evidence="7" key="3">
    <citation type="submission" date="2016-11" db="EMBL/GenBank/DDBJ databases">
        <title>Salimicrobium jeotgali MJ3, isolated from Myulchi jeot, a traditional Korean fermented seafood.</title>
        <authorList>
            <person name="Kim K.H."/>
            <person name="Jeon C.O."/>
            <person name="Jin H.M."/>
        </authorList>
    </citation>
    <scope>NUCLEOTIDE SEQUENCE</scope>
    <source>
        <strain evidence="7">MJ3</strain>
    </source>
</reference>
<dbReference type="GO" id="GO:1904047">
    <property type="term" value="F:S-adenosyl-L-methionine binding"/>
    <property type="evidence" value="ECO:0007669"/>
    <property type="project" value="TreeGrafter"/>
</dbReference>
<dbReference type="REBASE" id="145028">
    <property type="entry name" value="M.SjeMJ3ORF4945P"/>
</dbReference>
<evidence type="ECO:0000313" key="7">
    <source>
        <dbReference type="EMBL" id="AKG04190.1"/>
    </source>
</evidence>
<protein>
    <recommendedName>
        <fullName evidence="2">site-specific DNA-methyltransferase (adenine-specific)</fullName>
        <ecNumber evidence="2">2.1.1.72</ecNumber>
    </recommendedName>
</protein>
<dbReference type="Gene3D" id="3.40.50.150">
    <property type="entry name" value="Vaccinia Virus protein VP39"/>
    <property type="match status" value="1"/>
</dbReference>
<dbReference type="Gene3D" id="1.10.1020.10">
    <property type="entry name" value="Adenine-specific Methyltransferase, Domain 2"/>
    <property type="match status" value="1"/>
</dbReference>
<evidence type="ECO:0000256" key="3">
    <source>
        <dbReference type="ARBA" id="ARBA00022603"/>
    </source>
</evidence>
<keyword evidence="9" id="KW-1185">Reference proteome</keyword>
<evidence type="ECO:0000256" key="4">
    <source>
        <dbReference type="ARBA" id="ARBA00022679"/>
    </source>
</evidence>
<dbReference type="InterPro" id="IPR012263">
    <property type="entry name" value="M_m6A_EcoRV"/>
</dbReference>
<sequence length="285" mass="33866">MPFTKSPLRYPGGKNNTCSFIKNLVAQNNITTYVEPFAGGAAVAINLLLNSDVKKIIINDYDRSIYAFWYSVLYRTEQLIHKINNTEIRIEEWYVQKRVQNYKDTADLLDLGFSTLFLNRTNRSGIIKGGVIGGKDQSGNYKMDCRYKKPQIIQKIREIADRRDSIELYNMDGYDFIDKVIKKTRKSFTFFDPPYFEKGPSLYTKFYNEKNHEELAKKIKKDLRNRKWIVTYDNHPKIKQLYSNLEFREYYLNYSAQNRYKGIEYMFFSKNLDYGRPEDYLKVLQ</sequence>